<evidence type="ECO:0000313" key="7">
    <source>
        <dbReference type="Proteomes" id="UP000184520"/>
    </source>
</evidence>
<comment type="similarity">
    <text evidence="1">Belongs to the LysR transcriptional regulatory family.</text>
</comment>
<sequence length="305" mass="34406">MRVEQLDLNLLLALEILLEEQNITRASERLHLSQSATSSILARLRAYFEDDLLVQVGRTMQPTPYALELAQPVRQILGIVRASITSKRQNDPASSQRHFRIIASDYITQVVFCPVLAIVADMAPNITFEFLTPFSHGADLLAKGAADLFIAPKPNMIEGYPQEFLIADELVCIGDGNHYSETTLISKEAFFSAGHVTVGFERISRFSIETWFEETLGNQRRIEIINNDFNTLCKALVGSSRLAVIPGKYIDQQKHLPLKILETPFRLPELNEYMTWHPTLDGDPIHRWLRQLITTTVNAARCSEG</sequence>
<evidence type="ECO:0000313" key="6">
    <source>
        <dbReference type="EMBL" id="SHG47714.1"/>
    </source>
</evidence>
<dbReference type="PROSITE" id="PS50931">
    <property type="entry name" value="HTH_LYSR"/>
    <property type="match status" value="1"/>
</dbReference>
<keyword evidence="7" id="KW-1185">Reference proteome</keyword>
<dbReference type="AlphaFoldDB" id="A0A1M5K4N0"/>
<keyword evidence="3 6" id="KW-0238">DNA-binding</keyword>
<dbReference type="Gene3D" id="3.40.190.10">
    <property type="entry name" value="Periplasmic binding protein-like II"/>
    <property type="match status" value="2"/>
</dbReference>
<dbReference type="GO" id="GO:0003700">
    <property type="term" value="F:DNA-binding transcription factor activity"/>
    <property type="evidence" value="ECO:0007669"/>
    <property type="project" value="InterPro"/>
</dbReference>
<organism evidence="6 7">
    <name type="scientific">Marisediminitalea aggregata</name>
    <dbReference type="NCBI Taxonomy" id="634436"/>
    <lineage>
        <taxon>Bacteria</taxon>
        <taxon>Pseudomonadati</taxon>
        <taxon>Pseudomonadota</taxon>
        <taxon>Gammaproteobacteria</taxon>
        <taxon>Alteromonadales</taxon>
        <taxon>Alteromonadaceae</taxon>
        <taxon>Marisediminitalea</taxon>
    </lineage>
</organism>
<evidence type="ECO:0000256" key="2">
    <source>
        <dbReference type="ARBA" id="ARBA00023015"/>
    </source>
</evidence>
<dbReference type="EMBL" id="FQWD01000003">
    <property type="protein sequence ID" value="SHG47714.1"/>
    <property type="molecule type" value="Genomic_DNA"/>
</dbReference>
<name>A0A1M5K4N0_9ALTE</name>
<evidence type="ECO:0000259" key="5">
    <source>
        <dbReference type="PROSITE" id="PS50931"/>
    </source>
</evidence>
<evidence type="ECO:0000256" key="3">
    <source>
        <dbReference type="ARBA" id="ARBA00023125"/>
    </source>
</evidence>
<dbReference type="OrthoDB" id="6621790at2"/>
<dbReference type="SUPFAM" id="SSF53850">
    <property type="entry name" value="Periplasmic binding protein-like II"/>
    <property type="match status" value="1"/>
</dbReference>
<accession>A0A1M5K4N0</accession>
<proteinExistence type="inferred from homology"/>
<reference evidence="7" key="1">
    <citation type="submission" date="2016-11" db="EMBL/GenBank/DDBJ databases">
        <authorList>
            <person name="Varghese N."/>
            <person name="Submissions S."/>
        </authorList>
    </citation>
    <scope>NUCLEOTIDE SEQUENCE [LARGE SCALE GENOMIC DNA]</scope>
    <source>
        <strain evidence="7">CGMCC 1.8995</strain>
    </source>
</reference>
<keyword evidence="2" id="KW-0805">Transcription regulation</keyword>
<dbReference type="InterPro" id="IPR005119">
    <property type="entry name" value="LysR_subst-bd"/>
</dbReference>
<dbReference type="InterPro" id="IPR036390">
    <property type="entry name" value="WH_DNA-bd_sf"/>
</dbReference>
<dbReference type="InterPro" id="IPR000847">
    <property type="entry name" value="LysR_HTH_N"/>
</dbReference>
<gene>
    <name evidence="6" type="ORF">SAMN05216361_2365</name>
</gene>
<dbReference type="RefSeq" id="WP_073322577.1">
    <property type="nucleotide sequence ID" value="NZ_FQWD01000003.1"/>
</dbReference>
<dbReference type="InterPro" id="IPR050389">
    <property type="entry name" value="LysR-type_TF"/>
</dbReference>
<evidence type="ECO:0000256" key="1">
    <source>
        <dbReference type="ARBA" id="ARBA00009437"/>
    </source>
</evidence>
<dbReference type="Pfam" id="PF03466">
    <property type="entry name" value="LysR_substrate"/>
    <property type="match status" value="1"/>
</dbReference>
<dbReference type="Pfam" id="PF00126">
    <property type="entry name" value="HTH_1"/>
    <property type="match status" value="1"/>
</dbReference>
<dbReference type="STRING" id="634436.SAMN05216361_2365"/>
<dbReference type="Proteomes" id="UP000184520">
    <property type="component" value="Unassembled WGS sequence"/>
</dbReference>
<keyword evidence="4" id="KW-0804">Transcription</keyword>
<dbReference type="InterPro" id="IPR036388">
    <property type="entry name" value="WH-like_DNA-bd_sf"/>
</dbReference>
<dbReference type="PANTHER" id="PTHR30118:SF6">
    <property type="entry name" value="HTH-TYPE TRANSCRIPTIONAL REGULATOR LEUO"/>
    <property type="match status" value="1"/>
</dbReference>
<evidence type="ECO:0000256" key="4">
    <source>
        <dbReference type="ARBA" id="ARBA00023163"/>
    </source>
</evidence>
<protein>
    <submittedName>
        <fullName evidence="6">DNA-binding transcriptional regulator, LysR family</fullName>
    </submittedName>
</protein>
<feature type="domain" description="HTH lysR-type" evidence="5">
    <location>
        <begin position="6"/>
        <end position="63"/>
    </location>
</feature>
<dbReference type="PANTHER" id="PTHR30118">
    <property type="entry name" value="HTH-TYPE TRANSCRIPTIONAL REGULATOR LEUO-RELATED"/>
    <property type="match status" value="1"/>
</dbReference>
<dbReference type="SUPFAM" id="SSF46785">
    <property type="entry name" value="Winged helix' DNA-binding domain"/>
    <property type="match status" value="1"/>
</dbReference>
<dbReference type="Gene3D" id="1.10.10.10">
    <property type="entry name" value="Winged helix-like DNA-binding domain superfamily/Winged helix DNA-binding domain"/>
    <property type="match status" value="1"/>
</dbReference>
<dbReference type="GO" id="GO:0003677">
    <property type="term" value="F:DNA binding"/>
    <property type="evidence" value="ECO:0007669"/>
    <property type="project" value="UniProtKB-KW"/>
</dbReference>